<dbReference type="InterPro" id="IPR030660">
    <property type="entry name" value="ABC_branched_ATPase_LivF/BraG"/>
</dbReference>
<keyword evidence="4 7" id="KW-0067">ATP-binding</keyword>
<dbReference type="GO" id="GO:0016887">
    <property type="term" value="F:ATP hydrolysis activity"/>
    <property type="evidence" value="ECO:0007669"/>
    <property type="project" value="InterPro"/>
</dbReference>
<organism evidence="7 8">
    <name type="scientific">Candidatus Scatomorpha intestinigallinarum</name>
    <dbReference type="NCBI Taxonomy" id="2840923"/>
    <lineage>
        <taxon>Bacteria</taxon>
        <taxon>Bacillati</taxon>
        <taxon>Bacillota</taxon>
        <taxon>Clostridia</taxon>
        <taxon>Eubacteriales</taxon>
        <taxon>Candidatus Scatomorpha</taxon>
    </lineage>
</organism>
<evidence type="ECO:0000256" key="2">
    <source>
        <dbReference type="ARBA" id="ARBA00022448"/>
    </source>
</evidence>
<accession>A0A9D1IZG1</accession>
<reference evidence="7" key="2">
    <citation type="journal article" date="2021" name="PeerJ">
        <title>Extensive microbial diversity within the chicken gut microbiome revealed by metagenomics and culture.</title>
        <authorList>
            <person name="Gilroy R."/>
            <person name="Ravi A."/>
            <person name="Getino M."/>
            <person name="Pursley I."/>
            <person name="Horton D.L."/>
            <person name="Alikhan N.F."/>
            <person name="Baker D."/>
            <person name="Gharbi K."/>
            <person name="Hall N."/>
            <person name="Watson M."/>
            <person name="Adriaenssens E.M."/>
            <person name="Foster-Nyarko E."/>
            <person name="Jarju S."/>
            <person name="Secka A."/>
            <person name="Antonio M."/>
            <person name="Oren A."/>
            <person name="Chaudhuri R.R."/>
            <person name="La Ragione R."/>
            <person name="Hildebrand F."/>
            <person name="Pallen M.J."/>
        </authorList>
    </citation>
    <scope>NUCLEOTIDE SEQUENCE</scope>
    <source>
        <strain evidence="7">ChiGjej3B3-7149</strain>
    </source>
</reference>
<dbReference type="EMBL" id="DVHH01000115">
    <property type="protein sequence ID" value="HIR54864.1"/>
    <property type="molecule type" value="Genomic_DNA"/>
</dbReference>
<dbReference type="GO" id="GO:0015807">
    <property type="term" value="P:L-amino acid transport"/>
    <property type="evidence" value="ECO:0007669"/>
    <property type="project" value="TreeGrafter"/>
</dbReference>
<keyword evidence="3" id="KW-0547">Nucleotide-binding</keyword>
<evidence type="ECO:0000256" key="3">
    <source>
        <dbReference type="ARBA" id="ARBA00022741"/>
    </source>
</evidence>
<dbReference type="SMART" id="SM00382">
    <property type="entry name" value="AAA"/>
    <property type="match status" value="1"/>
</dbReference>
<evidence type="ECO:0000256" key="4">
    <source>
        <dbReference type="ARBA" id="ARBA00022840"/>
    </source>
</evidence>
<feature type="domain" description="ABC transporter" evidence="6">
    <location>
        <begin position="4"/>
        <end position="236"/>
    </location>
</feature>
<dbReference type="Pfam" id="PF00005">
    <property type="entry name" value="ABC_tran"/>
    <property type="match status" value="1"/>
</dbReference>
<name>A0A9D1IZG1_9FIRM</name>
<evidence type="ECO:0000256" key="1">
    <source>
        <dbReference type="ARBA" id="ARBA00005417"/>
    </source>
</evidence>
<dbReference type="GO" id="GO:0015658">
    <property type="term" value="F:branched-chain amino acid transmembrane transporter activity"/>
    <property type="evidence" value="ECO:0007669"/>
    <property type="project" value="InterPro"/>
</dbReference>
<evidence type="ECO:0000259" key="6">
    <source>
        <dbReference type="PROSITE" id="PS50893"/>
    </source>
</evidence>
<gene>
    <name evidence="7" type="ORF">IAD36_04595</name>
</gene>
<evidence type="ECO:0000313" key="8">
    <source>
        <dbReference type="Proteomes" id="UP000824238"/>
    </source>
</evidence>
<dbReference type="Proteomes" id="UP000824238">
    <property type="component" value="Unassembled WGS sequence"/>
</dbReference>
<dbReference type="PROSITE" id="PS50893">
    <property type="entry name" value="ABC_TRANSPORTER_2"/>
    <property type="match status" value="1"/>
</dbReference>
<proteinExistence type="inferred from homology"/>
<dbReference type="GO" id="GO:0005524">
    <property type="term" value="F:ATP binding"/>
    <property type="evidence" value="ECO:0007669"/>
    <property type="project" value="UniProtKB-KW"/>
</dbReference>
<dbReference type="InterPro" id="IPR027417">
    <property type="entry name" value="P-loop_NTPase"/>
</dbReference>
<dbReference type="AlphaFoldDB" id="A0A9D1IZG1"/>
<reference evidence="7" key="1">
    <citation type="submission" date="2020-10" db="EMBL/GenBank/DDBJ databases">
        <authorList>
            <person name="Gilroy R."/>
        </authorList>
    </citation>
    <scope>NUCLEOTIDE SEQUENCE</scope>
    <source>
        <strain evidence="7">ChiGjej3B3-7149</strain>
    </source>
</reference>
<dbReference type="InterPro" id="IPR052156">
    <property type="entry name" value="BCAA_Transport_ATP-bd_LivF"/>
</dbReference>
<comment type="caution">
    <text evidence="7">The sequence shown here is derived from an EMBL/GenBank/DDBJ whole genome shotgun (WGS) entry which is preliminary data.</text>
</comment>
<dbReference type="PANTHER" id="PTHR43820:SF4">
    <property type="entry name" value="HIGH-AFFINITY BRANCHED-CHAIN AMINO ACID TRANSPORT ATP-BINDING PROTEIN LIVF"/>
    <property type="match status" value="1"/>
</dbReference>
<keyword evidence="5" id="KW-0029">Amino-acid transport</keyword>
<dbReference type="PROSITE" id="PS00211">
    <property type="entry name" value="ABC_TRANSPORTER_1"/>
    <property type="match status" value="1"/>
</dbReference>
<dbReference type="InterPro" id="IPR003593">
    <property type="entry name" value="AAA+_ATPase"/>
</dbReference>
<dbReference type="PIRSF" id="PIRSF039137">
    <property type="entry name" value="ABC_branched_ATPase"/>
    <property type="match status" value="1"/>
</dbReference>
<dbReference type="SUPFAM" id="SSF52540">
    <property type="entry name" value="P-loop containing nucleoside triphosphate hydrolases"/>
    <property type="match status" value="1"/>
</dbReference>
<evidence type="ECO:0000256" key="5">
    <source>
        <dbReference type="ARBA" id="ARBA00022970"/>
    </source>
</evidence>
<evidence type="ECO:0000313" key="7">
    <source>
        <dbReference type="EMBL" id="HIR54864.1"/>
    </source>
</evidence>
<dbReference type="CDD" id="cd03224">
    <property type="entry name" value="ABC_TM1139_LivF_branched"/>
    <property type="match status" value="1"/>
</dbReference>
<dbReference type="InterPro" id="IPR017871">
    <property type="entry name" value="ABC_transporter-like_CS"/>
</dbReference>
<sequence length="239" mass="26103">MALLEIRDLCVNYGPIQAVRGVNMDVEEGSIVALLGANGAGKTTTLRTISGVIKPASGSVRFGGSEIGGRRASRVARLGINMSPEGRLIFNELSVEENLRAGAYCIRSRAEMERNMKRALQLFPRLEERLRQRAGTLSGGEQQMLAISRALMASPKLLLLDEPSLGLAPLIIRDIFHALQEIRAEGTTILIVEQNALATLKIADRAYVLELGRISMEGRADVLIHDERLIEAYLGNKKS</sequence>
<dbReference type="Gene3D" id="3.40.50.300">
    <property type="entry name" value="P-loop containing nucleotide triphosphate hydrolases"/>
    <property type="match status" value="1"/>
</dbReference>
<dbReference type="InterPro" id="IPR003439">
    <property type="entry name" value="ABC_transporter-like_ATP-bd"/>
</dbReference>
<dbReference type="PANTHER" id="PTHR43820">
    <property type="entry name" value="HIGH-AFFINITY BRANCHED-CHAIN AMINO ACID TRANSPORT ATP-BINDING PROTEIN LIVF"/>
    <property type="match status" value="1"/>
</dbReference>
<comment type="similarity">
    <text evidence="1">Belongs to the ABC transporter superfamily.</text>
</comment>
<protein>
    <submittedName>
        <fullName evidence="7">ABC transporter ATP-binding protein</fullName>
    </submittedName>
</protein>
<keyword evidence="2" id="KW-0813">Transport</keyword>